<accession>A0A0A1YW20</accession>
<feature type="region of interest" description="Disordered" evidence="2">
    <location>
        <begin position="239"/>
        <end position="258"/>
    </location>
</feature>
<dbReference type="Proteomes" id="UP000030060">
    <property type="component" value="Unassembled WGS sequence"/>
</dbReference>
<evidence type="ECO:0000256" key="1">
    <source>
        <dbReference type="SAM" id="Coils"/>
    </source>
</evidence>
<protein>
    <submittedName>
        <fullName evidence="3">Uncharacterized protein</fullName>
    </submittedName>
</protein>
<feature type="compositionally biased region" description="Basic and acidic residues" evidence="2">
    <location>
        <begin position="247"/>
        <end position="258"/>
    </location>
</feature>
<evidence type="ECO:0000313" key="3">
    <source>
        <dbReference type="EMBL" id="KGE66220.1"/>
    </source>
</evidence>
<dbReference type="Gene3D" id="3.30.750.60">
    <property type="entry name" value="Endosialidase, N-terminal extension domain"/>
    <property type="match status" value="1"/>
</dbReference>
<dbReference type="Gene3D" id="3.40.50.1110">
    <property type="entry name" value="SGNH hydrolase"/>
    <property type="match status" value="1"/>
</dbReference>
<dbReference type="CDD" id="cd00229">
    <property type="entry name" value="SGNH_hydrolase"/>
    <property type="match status" value="1"/>
</dbReference>
<comment type="caution">
    <text evidence="3">The sequence shown here is derived from an EMBL/GenBank/DDBJ whole genome shotgun (WGS) entry which is preliminary data.</text>
</comment>
<reference evidence="3 4" key="1">
    <citation type="journal article" date="2013" name="Genome Announc.">
        <title>Draft Genome Sequence of Pseudomonas fluorescens LMG 5329, a White Line-Inducing Principle-Producing Bioindicator for the Mushroom Pathogen Pseudomonas tolaasii.</title>
        <authorList>
            <person name="Ghequire M.G."/>
            <person name="Rokni-Zadeh H."/>
            <person name="Zarrineh P."/>
            <person name="De Mot R."/>
        </authorList>
    </citation>
    <scope>NUCLEOTIDE SEQUENCE [LARGE SCALE GENOMIC DNA]</scope>
    <source>
        <strain evidence="3 4">LMG 5329</strain>
    </source>
</reference>
<dbReference type="GO" id="GO:0016788">
    <property type="term" value="F:hydrolase activity, acting on ester bonds"/>
    <property type="evidence" value="ECO:0007669"/>
    <property type="project" value="UniProtKB-ARBA"/>
</dbReference>
<sequence>MILDIATLDVATAVERVRAEIDEALDSMEREFDEFLSNSSYETEFVAYAANAVLERQTQLLQRNLELYRVKDQAELPLTLTGDWAVDESKLVAVGDAALRQELRSVGGSANVEFGGRTVRDRLTDMPSVLSSPYFAVGDGSSDDTSAFASFELEHSGKTIDLGGRTYSVTSIPKGNAYVNGHFKIGSYSREPCQSAFTIAPTFNTFGGQLRKLKEALSDPLNQHVGIVWIGDSITFGTGTGEGPSADPRDGTLSDPRDVFSTPSFVNEVKRYLGENYASGASPVLSNWPASPSGESIASFTVSRKLYPAMGGFTTTPVGSAQAATDVSSPNSVLRFQRQLGDGDSTGASYTSLKFMFTGYGFTVAYTSLASDATFYELRIDGALVGTYDTAPGVDGAVEGYGNTRHHSFAFVRNKEIEIRTSRGGRAGTRRLRLEAILVDKVIRVSNQGINGSDTVRYKMYNLAGNTSGDGVAYGADDSFVFVQLVTNDRLFEVGRPRSENTFSQTLGDMLAAITGVDIILMVANPVGETAEVGRAFSMQRGRDVIYSKAKSLSLDFIDNYTALKQITPKSITSDEVHPNRVGHSLIARNIIGAIEGA</sequence>
<keyword evidence="1" id="KW-0175">Coiled coil</keyword>
<dbReference type="InterPro" id="IPR036514">
    <property type="entry name" value="SGNH_hydro_sf"/>
</dbReference>
<proteinExistence type="predicted"/>
<dbReference type="SUPFAM" id="SSF52266">
    <property type="entry name" value="SGNH hydrolase"/>
    <property type="match status" value="1"/>
</dbReference>
<organism evidence="3 4">
    <name type="scientific">Pseudomonas fluorescens LMG 5329</name>
    <dbReference type="NCBI Taxonomy" id="1324332"/>
    <lineage>
        <taxon>Bacteria</taxon>
        <taxon>Pseudomonadati</taxon>
        <taxon>Pseudomonadota</taxon>
        <taxon>Gammaproteobacteria</taxon>
        <taxon>Pseudomonadales</taxon>
        <taxon>Pseudomonadaceae</taxon>
        <taxon>Pseudomonas</taxon>
    </lineage>
</organism>
<name>A0A0A1YW20_PSEFL</name>
<dbReference type="EMBL" id="ASGY01000146">
    <property type="protein sequence ID" value="KGE66220.1"/>
    <property type="molecule type" value="Genomic_DNA"/>
</dbReference>
<gene>
    <name evidence="3" type="ORF">K814_0120115</name>
</gene>
<feature type="coiled-coil region" evidence="1">
    <location>
        <begin position="11"/>
        <end position="38"/>
    </location>
</feature>
<dbReference type="AlphaFoldDB" id="A0A0A1YW20"/>
<evidence type="ECO:0000256" key="2">
    <source>
        <dbReference type="SAM" id="MobiDB-lite"/>
    </source>
</evidence>
<evidence type="ECO:0000313" key="4">
    <source>
        <dbReference type="Proteomes" id="UP000030060"/>
    </source>
</evidence>